<comment type="function">
    <text evidence="4">Exhibits S-adenosyl-L-methionine-dependent methyltransferase activity.</text>
</comment>
<evidence type="ECO:0000313" key="6">
    <source>
        <dbReference type="Proteomes" id="UP000798488"/>
    </source>
</evidence>
<evidence type="ECO:0000256" key="3">
    <source>
        <dbReference type="ARBA" id="ARBA00022679"/>
    </source>
</evidence>
<keyword evidence="2 4" id="KW-0489">Methyltransferase</keyword>
<keyword evidence="6" id="KW-1185">Reference proteome</keyword>
<dbReference type="InterPro" id="IPR029063">
    <property type="entry name" value="SAM-dependent_MTases_sf"/>
</dbReference>
<dbReference type="EMBL" id="LSRS01000005">
    <property type="protein sequence ID" value="KAF1084450.1"/>
    <property type="molecule type" value="Genomic_DNA"/>
</dbReference>
<dbReference type="GO" id="GO:0008168">
    <property type="term" value="F:methyltransferase activity"/>
    <property type="evidence" value="ECO:0007669"/>
    <property type="project" value="UniProtKB-UniRule"/>
</dbReference>
<keyword evidence="4" id="KW-0949">S-adenosyl-L-methionine</keyword>
<dbReference type="EC" id="2.1.1.-" evidence="4"/>
<dbReference type="NCBIfam" id="TIGR00027">
    <property type="entry name" value="mthyl_TIGR00027"/>
    <property type="match status" value="1"/>
</dbReference>
<dbReference type="Pfam" id="PF12675">
    <property type="entry name" value="DUF3795"/>
    <property type="match status" value="1"/>
</dbReference>
<dbReference type="InterPro" id="IPR007213">
    <property type="entry name" value="Ppm1/Ppm2/Tcmp"/>
</dbReference>
<dbReference type="Gene3D" id="3.40.50.150">
    <property type="entry name" value="Vaccinia Virus protein VP39"/>
    <property type="match status" value="1"/>
</dbReference>
<dbReference type="AlphaFoldDB" id="A0A9D2WN32"/>
<dbReference type="GO" id="GO:0032259">
    <property type="term" value="P:methylation"/>
    <property type="evidence" value="ECO:0007669"/>
    <property type="project" value="UniProtKB-KW"/>
</dbReference>
<dbReference type="OrthoDB" id="9806164at2"/>
<dbReference type="InterPro" id="IPR024227">
    <property type="entry name" value="DUF3795"/>
</dbReference>
<dbReference type="PANTHER" id="PTHR43619">
    <property type="entry name" value="S-ADENOSYL-L-METHIONINE-DEPENDENT METHYLTRANSFERASE YKTD-RELATED"/>
    <property type="match status" value="1"/>
</dbReference>
<comment type="similarity">
    <text evidence="1 4">Belongs to the UPF0677 family.</text>
</comment>
<reference evidence="5" key="1">
    <citation type="submission" date="2016-02" db="EMBL/GenBank/DDBJ databases">
        <title>Draft Genome Sequence of Sporotomaculum syntrophicum Strain FB, a Syntrophic Benzoate Degrader.</title>
        <authorList>
            <person name="Nobu M.K."/>
            <person name="Narihiro T."/>
            <person name="Qiu Y.-L."/>
            <person name="Ohashi A."/>
            <person name="Liu W.-T."/>
            <person name="Yuji S."/>
        </authorList>
    </citation>
    <scope>NUCLEOTIDE SEQUENCE</scope>
    <source>
        <strain evidence="5">FB</strain>
    </source>
</reference>
<dbReference type="Proteomes" id="UP000798488">
    <property type="component" value="Unassembled WGS sequence"/>
</dbReference>
<comment type="caution">
    <text evidence="5">The sequence shown here is derived from an EMBL/GenBank/DDBJ whole genome shotgun (WGS) entry which is preliminary data.</text>
</comment>
<sequence>MEHTRKASETAVVTASLRALACYEDDADVRGKDELAALFLPEEKSEPLKDADFRQNIKKMIPEGLYEFVTARTAYFDDLFVTSLQAGIPQIVILGAGYDSRPYRFKNYITNTMIYEVDTLATQELKKSVLQNNGITSHENVRYVALDFEQDDLIRKLCAEGFNPALKTLFIWEGVTFYLQPDTVRAVLQALRANSALHSLLCFDYQTVDQSKGLVDTGLKEEIILFGIEAGKAGEYLQGLGYTVLEQLDAEELDRRYLTCRDGSLLGNIKSMMHIVKAEMAENVVTPQVGSVQGKGRLRFHLCQTLSCLMEKNIRSCYECDEFPCPEVQEE</sequence>
<protein>
    <recommendedName>
        <fullName evidence="4">S-adenosyl-L-methionine-dependent methyltransferase</fullName>
        <ecNumber evidence="4">2.1.1.-</ecNumber>
    </recommendedName>
</protein>
<dbReference type="PANTHER" id="PTHR43619:SF2">
    <property type="entry name" value="S-ADENOSYL-L-METHIONINE-DEPENDENT METHYLTRANSFERASES SUPERFAMILY PROTEIN"/>
    <property type="match status" value="1"/>
</dbReference>
<gene>
    <name evidence="5" type="ORF">SPSYN_02227</name>
</gene>
<organism evidence="5 6">
    <name type="scientific">Sporotomaculum syntrophicum</name>
    <dbReference type="NCBI Taxonomy" id="182264"/>
    <lineage>
        <taxon>Bacteria</taxon>
        <taxon>Bacillati</taxon>
        <taxon>Bacillota</taxon>
        <taxon>Clostridia</taxon>
        <taxon>Eubacteriales</taxon>
        <taxon>Desulfallaceae</taxon>
        <taxon>Sporotomaculum</taxon>
    </lineage>
</organism>
<dbReference type="Pfam" id="PF04072">
    <property type="entry name" value="LCM"/>
    <property type="match status" value="1"/>
</dbReference>
<accession>A0A9D2WN32</accession>
<keyword evidence="3 5" id="KW-0808">Transferase</keyword>
<dbReference type="RefSeq" id="WP_161822534.1">
    <property type="nucleotide sequence ID" value="NZ_LSRS01000005.1"/>
</dbReference>
<proteinExistence type="inferred from homology"/>
<evidence type="ECO:0000256" key="1">
    <source>
        <dbReference type="ARBA" id="ARBA00008138"/>
    </source>
</evidence>
<dbReference type="InterPro" id="IPR011610">
    <property type="entry name" value="SAM_mthyl_Trfase_ML2640-like"/>
</dbReference>
<name>A0A9D2WN32_9FIRM</name>
<evidence type="ECO:0000256" key="4">
    <source>
        <dbReference type="RuleBase" id="RU362030"/>
    </source>
</evidence>
<dbReference type="SUPFAM" id="SSF53335">
    <property type="entry name" value="S-adenosyl-L-methionine-dependent methyltransferases"/>
    <property type="match status" value="1"/>
</dbReference>
<evidence type="ECO:0000313" key="5">
    <source>
        <dbReference type="EMBL" id="KAF1084450.1"/>
    </source>
</evidence>
<evidence type="ECO:0000256" key="2">
    <source>
        <dbReference type="ARBA" id="ARBA00022603"/>
    </source>
</evidence>